<evidence type="ECO:0008006" key="3">
    <source>
        <dbReference type="Google" id="ProtNLM"/>
    </source>
</evidence>
<dbReference type="STRING" id="1524460.IX84_12850"/>
<accession>A0A098S815</accession>
<dbReference type="NCBIfam" id="NF041518">
    <property type="entry name" value="choice_anch_Q"/>
    <property type="match status" value="1"/>
</dbReference>
<dbReference type="AlphaFoldDB" id="A0A098S815"/>
<dbReference type="Gene3D" id="2.160.20.10">
    <property type="entry name" value="Single-stranded right-handed beta-helix, Pectin lyase-like"/>
    <property type="match status" value="1"/>
</dbReference>
<dbReference type="Proteomes" id="UP000029736">
    <property type="component" value="Unassembled WGS sequence"/>
</dbReference>
<sequence>MVNQGWAQTQVLPSSSDNPIWQVRQTPALETEQLLYKYGSEIQICGMLWQMIEEYTASKQHRIAGYFRAEGDKGYFRRSLDCAEPEYLIYDYGLEVGDTMKLHFGLLEAFQNVSPATSFDYVVYNTDSVEIAGTYHKTIFLGSTDLQATLLDFTIWTAGYGDYRHPFYLLYPASGDLFSFLLGCVWTNEGLEYDVNCDWERPAASIWYVDADVQGGLKNGSSWPNAFDNLQEGLFYANPGDTIWVAEGTYLPTDFTLFNSTDRYSSFLLQPGVTVLGGFQGIELTAQERQPYLFPAILSGDIGIQGDSTDNVYHVVQAIGTDSLCRLDGFTIEAGQGLDSAQLLGPNSSGGGLLVLSNEAMPANMPMISHCVFQNNRARFGGAVHGEIRNEAIGWPRLQDCRFERNHAFFQGGGLNLNSVNADTFPDYGLLRDTFIYNHALSGGGLSVTGTGQFKVQDVIFGDNYAREGAGAIINNSNGTGQITFQDCVFQRNAVATNGGGILLYSTSVMADAGDSLGFAIRNCLFQENISDTQKGSALHLGTGSSVFSGRVENSIFEKNFGQAVSLTYQGSNLSDVIDDFTFESCQFLENKAPTKKSGGAIVAFGTDSSVGVIRNLNIHNCTFDRNEGALGLYIQVNAELYTTVNHCTFFNNGLNPVIKNWQAEPGLDTWINRLQVRNSIFWEEKTAIEEPKGIFYNSLVNNVGLENYYDFDIDYTLISSPPCVGLSGCPEAFGDQVIHEVYPHFLDTLSGDLRLSACSPALNTGQNEAVTSDTDLEGNNRIQEGIVDLGTYERLSFELAVDSVAAPLCAEGEDGVVFFAPTGEAPFTYSWSGNGVSGIRPDSLPAGSYQFTITDASNCRDTLTVTVPEQMPIHVESIVTPANETMGGSIFLQSVSGGTPPYNYNWSTGSNMPSLSGLPPGIYQLTITDANNCEETWPFEVEFVSADITEDRSAEVLKLFPNPVASGAPVYWSLAGLDQENVQVLIMHATGSIVRKTPLQSGAPLPTEHLPAGLYEVQVLDADGQVAGRGRLVVAGQ</sequence>
<dbReference type="SUPFAM" id="SSF51126">
    <property type="entry name" value="Pectin lyase-like"/>
    <property type="match status" value="2"/>
</dbReference>
<gene>
    <name evidence="1" type="ORF">IX84_12850</name>
</gene>
<dbReference type="Gene3D" id="2.60.40.740">
    <property type="match status" value="1"/>
</dbReference>
<evidence type="ECO:0000313" key="2">
    <source>
        <dbReference type="Proteomes" id="UP000029736"/>
    </source>
</evidence>
<keyword evidence="2" id="KW-1185">Reference proteome</keyword>
<proteinExistence type="predicted"/>
<protein>
    <recommendedName>
        <fullName evidence="3">Secretion system C-terminal sorting domain-containing protein</fullName>
    </recommendedName>
</protein>
<dbReference type="InterPro" id="IPR011050">
    <property type="entry name" value="Pectin_lyase_fold/virulence"/>
</dbReference>
<comment type="caution">
    <text evidence="1">The sequence shown here is derived from an EMBL/GenBank/DDBJ whole genome shotgun (WGS) entry which is preliminary data.</text>
</comment>
<dbReference type="EMBL" id="JPOS01000030">
    <property type="protein sequence ID" value="KGE87788.1"/>
    <property type="molecule type" value="Genomic_DNA"/>
</dbReference>
<dbReference type="InterPro" id="IPR059226">
    <property type="entry name" value="Choice_anch_Q_dom"/>
</dbReference>
<organism evidence="1 2">
    <name type="scientific">Phaeodactylibacter xiamenensis</name>
    <dbReference type="NCBI Taxonomy" id="1524460"/>
    <lineage>
        <taxon>Bacteria</taxon>
        <taxon>Pseudomonadati</taxon>
        <taxon>Bacteroidota</taxon>
        <taxon>Saprospiria</taxon>
        <taxon>Saprospirales</taxon>
        <taxon>Haliscomenobacteraceae</taxon>
        <taxon>Phaeodactylibacter</taxon>
    </lineage>
</organism>
<name>A0A098S815_9BACT</name>
<evidence type="ECO:0000313" key="1">
    <source>
        <dbReference type="EMBL" id="KGE87788.1"/>
    </source>
</evidence>
<dbReference type="InterPro" id="IPR012334">
    <property type="entry name" value="Pectin_lyas_fold"/>
</dbReference>
<reference evidence="1 2" key="1">
    <citation type="journal article" date="2014" name="Int. J. Syst. Evol. Microbiol.">
        <title>Phaeodactylibacter xiamenensis gen. nov., sp. nov., a member of the family Saprospiraceae isolated from the marine alga Phaeodactylum tricornutum.</title>
        <authorList>
            <person name="Chen Z.Jr."/>
            <person name="Lei X."/>
            <person name="Lai Q."/>
            <person name="Li Y."/>
            <person name="Zhang B."/>
            <person name="Zhang J."/>
            <person name="Zhang H."/>
            <person name="Yang L."/>
            <person name="Zheng W."/>
            <person name="Tian Y."/>
            <person name="Yu Z."/>
            <person name="Xu H.Jr."/>
            <person name="Zheng T."/>
        </authorList>
    </citation>
    <scope>NUCLEOTIDE SEQUENCE [LARGE SCALE GENOMIC DNA]</scope>
    <source>
        <strain evidence="1 2">KD52</strain>
    </source>
</reference>